<dbReference type="InterPro" id="IPR001279">
    <property type="entry name" value="Metallo-B-lactamas"/>
</dbReference>
<organism evidence="2 3">
    <name type="scientific">Brevibacterium yomogidense</name>
    <dbReference type="NCBI Taxonomy" id="946573"/>
    <lineage>
        <taxon>Bacteria</taxon>
        <taxon>Bacillati</taxon>
        <taxon>Actinomycetota</taxon>
        <taxon>Actinomycetes</taxon>
        <taxon>Micrococcales</taxon>
        <taxon>Brevibacteriaceae</taxon>
        <taxon>Brevibacterium</taxon>
    </lineage>
</organism>
<proteinExistence type="predicted"/>
<keyword evidence="3" id="KW-1185">Reference proteome</keyword>
<gene>
    <name evidence="2" type="ORF">FM105_12990</name>
</gene>
<protein>
    <submittedName>
        <fullName evidence="2">Putative hydrolase in cluster with formaldehyde/S-nitrosomycothiol reductase MscR</fullName>
    </submittedName>
</protein>
<dbReference type="Pfam" id="PF00753">
    <property type="entry name" value="Lactamase_B"/>
    <property type="match status" value="1"/>
</dbReference>
<dbReference type="AlphaFoldDB" id="A0A1X6XN42"/>
<dbReference type="SUPFAM" id="SSF56281">
    <property type="entry name" value="Metallo-hydrolase/oxidoreductase"/>
    <property type="match status" value="1"/>
</dbReference>
<dbReference type="InterPro" id="IPR051453">
    <property type="entry name" value="MBL_Glyoxalase_II"/>
</dbReference>
<dbReference type="PANTHER" id="PTHR46233">
    <property type="entry name" value="HYDROXYACYLGLUTATHIONE HYDROLASE GLOC"/>
    <property type="match status" value="1"/>
</dbReference>
<dbReference type="SMART" id="SM00849">
    <property type="entry name" value="Lactamase_B"/>
    <property type="match status" value="1"/>
</dbReference>
<sequence>MSARIERIVTSGTFSLDGGTFDVDNNVWIIGDDSEVIVIDPAHDAQAVAAAVGERKVKAILLTHGHDDHIRAVYETQEALGGPAIHLNSDDRVLWDMVFPDQSPDKVIEPGSEYIVAGVHLNALHTPGHSPGSTCFYVSESLRIPEDVLPQGATDSSPVLFSGDTLFQGGPGATGRSYSSFETIVASISETLFELPGTTVVLTGHGDATTIGSEMPHLQEWLDRGE</sequence>
<accession>A0A1X6XN42</accession>
<evidence type="ECO:0000259" key="1">
    <source>
        <dbReference type="SMART" id="SM00849"/>
    </source>
</evidence>
<name>A0A1X6XN42_9MICO</name>
<dbReference type="PANTHER" id="PTHR46233:SF4">
    <property type="entry name" value="METALLO-BETA-LACTAMASE DOMAIN-CONTAINING PROTEIN"/>
    <property type="match status" value="1"/>
</dbReference>
<dbReference type="GO" id="GO:0016787">
    <property type="term" value="F:hydrolase activity"/>
    <property type="evidence" value="ECO:0007669"/>
    <property type="project" value="UniProtKB-KW"/>
</dbReference>
<dbReference type="EMBL" id="FWFF01000020">
    <property type="protein sequence ID" value="SLN00576.1"/>
    <property type="molecule type" value="Genomic_DNA"/>
</dbReference>
<dbReference type="Proteomes" id="UP000196581">
    <property type="component" value="Unassembled WGS sequence"/>
</dbReference>
<reference evidence="3" key="1">
    <citation type="submission" date="2017-02" db="EMBL/GenBank/DDBJ databases">
        <authorList>
            <person name="Dridi B."/>
        </authorList>
    </citation>
    <scope>NUCLEOTIDE SEQUENCE [LARGE SCALE GENOMIC DNA]</scope>
    <source>
        <strain evidence="3">B Co 03.10</strain>
    </source>
</reference>
<evidence type="ECO:0000313" key="3">
    <source>
        <dbReference type="Proteomes" id="UP000196581"/>
    </source>
</evidence>
<dbReference type="InterPro" id="IPR036866">
    <property type="entry name" value="RibonucZ/Hydroxyglut_hydro"/>
</dbReference>
<evidence type="ECO:0000313" key="2">
    <source>
        <dbReference type="EMBL" id="SLN00576.1"/>
    </source>
</evidence>
<keyword evidence="2" id="KW-0378">Hydrolase</keyword>
<dbReference type="RefSeq" id="WP_087008857.1">
    <property type="nucleotide sequence ID" value="NZ_FWFF01000020.1"/>
</dbReference>
<feature type="domain" description="Metallo-beta-lactamase" evidence="1">
    <location>
        <begin position="24"/>
        <end position="205"/>
    </location>
</feature>
<dbReference type="CDD" id="cd06262">
    <property type="entry name" value="metallo-hydrolase-like_MBL-fold"/>
    <property type="match status" value="1"/>
</dbReference>
<dbReference type="Gene3D" id="3.60.15.10">
    <property type="entry name" value="Ribonuclease Z/Hydroxyacylglutathione hydrolase-like"/>
    <property type="match status" value="1"/>
</dbReference>